<evidence type="ECO:0000256" key="1">
    <source>
        <dbReference type="ARBA" id="ARBA00005995"/>
    </source>
</evidence>
<feature type="domain" description="SWIRM" evidence="3">
    <location>
        <begin position="52"/>
        <end position="153"/>
    </location>
</feature>
<dbReference type="EnsemblPlants" id="Kaladp0095s0035.1.v1.1">
    <property type="protein sequence ID" value="Kaladp0095s0035.1.v1.1"/>
    <property type="gene ID" value="Kaladp0095s0035.v1.1"/>
</dbReference>
<reference evidence="4" key="1">
    <citation type="submission" date="2021-01" db="UniProtKB">
        <authorList>
            <consortium name="EnsemblPlants"/>
        </authorList>
    </citation>
    <scope>IDENTIFICATION</scope>
</reference>
<dbReference type="GO" id="GO:0016491">
    <property type="term" value="F:oxidoreductase activity"/>
    <property type="evidence" value="ECO:0007669"/>
    <property type="project" value="InterPro"/>
</dbReference>
<proteinExistence type="inferred from homology"/>
<keyword evidence="5" id="KW-1185">Reference proteome</keyword>
<dbReference type="InterPro" id="IPR002937">
    <property type="entry name" value="Amino_oxidase"/>
</dbReference>
<dbReference type="SUPFAM" id="SSF51905">
    <property type="entry name" value="FAD/NAD(P)-binding domain"/>
    <property type="match status" value="1"/>
</dbReference>
<evidence type="ECO:0000259" key="3">
    <source>
        <dbReference type="PROSITE" id="PS50934"/>
    </source>
</evidence>
<dbReference type="InterPro" id="IPR050281">
    <property type="entry name" value="Flavin_monoamine_oxidase"/>
</dbReference>
<protein>
    <recommendedName>
        <fullName evidence="3">SWIRM domain-containing protein</fullName>
    </recommendedName>
</protein>
<accession>A0A7N0V1R4</accession>
<keyword evidence="2" id="KW-0156">Chromatin regulator</keyword>
<dbReference type="SUPFAM" id="SSF54373">
    <property type="entry name" value="FAD-linked reductases, C-terminal domain"/>
    <property type="match status" value="1"/>
</dbReference>
<dbReference type="OMA" id="PYVFWGE"/>
<sequence length="747" mass="82083">MDRNGSGGLASKRSLRKNAGLRTYDENVMDELIENQLGSSKRKRHKTKEEIEKETETEALIALSLGFPIDGLIDEEIKAGVVSEMGGKEQNDYIVVRNHILASWRKNVNVFLSKGQIRETVSHEHDKLISEAYDFLLFNGYINFGVSPSFMSTIMDEGMEKSVIIVGAGLAGLAAARQLLSFGFKVVVLEGRNRPGGRVYTEQIGQKGNFVAADLGGSVITGIHANPLGVLARQLAVPLHKIRDNCPLYNPDGSIVDKQIDTEIEVVFNKLLDKVTQIRQMQGFSKDVSLGSVLEKLRQLYGVAKSPSEKQLLDWHLANLEYANAGALSSLSAVYWDQDDPYEMSGDHCFLVGGNRRLIKALCEGVPVFYGKTVNTIRYGDEGVEVIAGDQSFQADMVLCTAPLGVLKKKAIKFEPELPQRKLAAIDRLGYGLLNKVAMVFPHVFWGEDLDTFGRLNECSHKRGEFFLFYSYHTVSGGALLIALVAGGAAKDLETTDPTTLLHRVLKVLRGIYKPKGIDVPNPIQTICTRWGGDPFSYGSYSHVRVQSSGVDYEVLAENVASRLFFAGEATSRKYPATMHGAFLSGLREASCILRASNAMPSCIKKLGLKNVGPSNELLTDLFQYPDLLCGKLLFIFDPRSDDPRSIGILRLSVGKSNSQPDYEDTNHDSSTLPLHLYAVLSREQANRLQSVSGGDSGRLLYLEKNLGLKLMGPSVLGKLENSLALSIAKARRRPKYRVVGGLSTSK</sequence>
<dbReference type="InterPro" id="IPR036388">
    <property type="entry name" value="WH-like_DNA-bd_sf"/>
</dbReference>
<dbReference type="Gene3D" id="1.10.10.10">
    <property type="entry name" value="Winged helix-like DNA-binding domain superfamily/Winged helix DNA-binding domain"/>
    <property type="match status" value="1"/>
</dbReference>
<dbReference type="InterPro" id="IPR007526">
    <property type="entry name" value="SWIRM"/>
</dbReference>
<dbReference type="Proteomes" id="UP000594263">
    <property type="component" value="Unplaced"/>
</dbReference>
<dbReference type="InterPro" id="IPR036188">
    <property type="entry name" value="FAD/NAD-bd_sf"/>
</dbReference>
<name>A0A7N0V1R4_KALFE</name>
<evidence type="ECO:0000256" key="2">
    <source>
        <dbReference type="ARBA" id="ARBA00022853"/>
    </source>
</evidence>
<dbReference type="Gramene" id="Kaladp0095s0035.1.v1.1">
    <property type="protein sequence ID" value="Kaladp0095s0035.1.v1.1"/>
    <property type="gene ID" value="Kaladp0095s0035.v1.1"/>
</dbReference>
<dbReference type="PANTHER" id="PTHR10742:SF373">
    <property type="entry name" value="LYSINE-SPECIFIC HISTONE DEMETHYLASE 1 HOMOLOG 2"/>
    <property type="match status" value="1"/>
</dbReference>
<dbReference type="GO" id="GO:0006325">
    <property type="term" value="P:chromatin organization"/>
    <property type="evidence" value="ECO:0007669"/>
    <property type="project" value="UniProtKB-KW"/>
</dbReference>
<dbReference type="Gene3D" id="3.90.660.10">
    <property type="match status" value="1"/>
</dbReference>
<organism evidence="4 5">
    <name type="scientific">Kalanchoe fedtschenkoi</name>
    <name type="common">Lavender scallops</name>
    <name type="synonym">South American air plant</name>
    <dbReference type="NCBI Taxonomy" id="63787"/>
    <lineage>
        <taxon>Eukaryota</taxon>
        <taxon>Viridiplantae</taxon>
        <taxon>Streptophyta</taxon>
        <taxon>Embryophyta</taxon>
        <taxon>Tracheophyta</taxon>
        <taxon>Spermatophyta</taxon>
        <taxon>Magnoliopsida</taxon>
        <taxon>eudicotyledons</taxon>
        <taxon>Gunneridae</taxon>
        <taxon>Pentapetalae</taxon>
        <taxon>Saxifragales</taxon>
        <taxon>Crassulaceae</taxon>
        <taxon>Kalanchoe</taxon>
    </lineage>
</organism>
<evidence type="ECO:0000313" key="4">
    <source>
        <dbReference type="EnsemblPlants" id="Kaladp0095s0035.1.v1.1"/>
    </source>
</evidence>
<comment type="similarity">
    <text evidence="1">Belongs to the flavin monoamine oxidase family.</text>
</comment>
<dbReference type="AlphaFoldDB" id="A0A7N0V1R4"/>
<dbReference type="PANTHER" id="PTHR10742">
    <property type="entry name" value="FLAVIN MONOAMINE OXIDASE"/>
    <property type="match status" value="1"/>
</dbReference>
<dbReference type="Pfam" id="PF04433">
    <property type="entry name" value="SWIRM"/>
    <property type="match status" value="1"/>
</dbReference>
<dbReference type="PROSITE" id="PS50934">
    <property type="entry name" value="SWIRM"/>
    <property type="match status" value="1"/>
</dbReference>
<evidence type="ECO:0000313" key="5">
    <source>
        <dbReference type="Proteomes" id="UP000594263"/>
    </source>
</evidence>
<dbReference type="InterPro" id="IPR009057">
    <property type="entry name" value="Homeodomain-like_sf"/>
</dbReference>
<dbReference type="Pfam" id="PF01593">
    <property type="entry name" value="Amino_oxidase"/>
    <property type="match status" value="1"/>
</dbReference>
<dbReference type="SUPFAM" id="SSF46689">
    <property type="entry name" value="Homeodomain-like"/>
    <property type="match status" value="1"/>
</dbReference>
<dbReference type="Gene3D" id="3.50.50.60">
    <property type="entry name" value="FAD/NAD(P)-binding domain"/>
    <property type="match status" value="1"/>
</dbReference>